<name>A0AAD8KZN3_TARER</name>
<evidence type="ECO:0000313" key="1">
    <source>
        <dbReference type="EMBL" id="KAK1430071.1"/>
    </source>
</evidence>
<comment type="caution">
    <text evidence="1">The sequence shown here is derived from an EMBL/GenBank/DDBJ whole genome shotgun (WGS) entry which is preliminary data.</text>
</comment>
<accession>A0AAD8KZN3</accession>
<proteinExistence type="predicted"/>
<evidence type="ECO:0000313" key="2">
    <source>
        <dbReference type="Proteomes" id="UP001229421"/>
    </source>
</evidence>
<dbReference type="AlphaFoldDB" id="A0AAD8KZN3"/>
<sequence>MPSVVTMDMLQQRIANGFSLIDQRFTTMGQHIDQGFSDMKKRLYQGFANMGQQINQHVDQRFQGYESNESRGVQKALGLRLARSSLEKSSRKARLEKARL</sequence>
<gene>
    <name evidence="1" type="ORF">QVD17_12566</name>
</gene>
<dbReference type="Proteomes" id="UP001229421">
    <property type="component" value="Unassembled WGS sequence"/>
</dbReference>
<reference evidence="1" key="1">
    <citation type="journal article" date="2023" name="bioRxiv">
        <title>Improved chromosome-level genome assembly for marigold (Tagetes erecta).</title>
        <authorList>
            <person name="Jiang F."/>
            <person name="Yuan L."/>
            <person name="Wang S."/>
            <person name="Wang H."/>
            <person name="Xu D."/>
            <person name="Wang A."/>
            <person name="Fan W."/>
        </authorList>
    </citation>
    <scope>NUCLEOTIDE SEQUENCE</scope>
    <source>
        <strain evidence="1">WSJ</strain>
        <tissue evidence="1">Leaf</tissue>
    </source>
</reference>
<dbReference type="EMBL" id="JAUHHV010000003">
    <property type="protein sequence ID" value="KAK1430071.1"/>
    <property type="molecule type" value="Genomic_DNA"/>
</dbReference>
<keyword evidence="2" id="KW-1185">Reference proteome</keyword>
<protein>
    <submittedName>
        <fullName evidence="1">Uncharacterized protein</fullName>
    </submittedName>
</protein>
<organism evidence="1 2">
    <name type="scientific">Tagetes erecta</name>
    <name type="common">African marigold</name>
    <dbReference type="NCBI Taxonomy" id="13708"/>
    <lineage>
        <taxon>Eukaryota</taxon>
        <taxon>Viridiplantae</taxon>
        <taxon>Streptophyta</taxon>
        <taxon>Embryophyta</taxon>
        <taxon>Tracheophyta</taxon>
        <taxon>Spermatophyta</taxon>
        <taxon>Magnoliopsida</taxon>
        <taxon>eudicotyledons</taxon>
        <taxon>Gunneridae</taxon>
        <taxon>Pentapetalae</taxon>
        <taxon>asterids</taxon>
        <taxon>campanulids</taxon>
        <taxon>Asterales</taxon>
        <taxon>Asteraceae</taxon>
        <taxon>Asteroideae</taxon>
        <taxon>Heliantheae alliance</taxon>
        <taxon>Tageteae</taxon>
        <taxon>Tagetes</taxon>
    </lineage>
</organism>